<evidence type="ECO:0000256" key="19">
    <source>
        <dbReference type="SAM" id="Phobius"/>
    </source>
</evidence>
<keyword evidence="14" id="KW-0406">Ion transport</keyword>
<dbReference type="Gene3D" id="1.10.560.10">
    <property type="entry name" value="GroEL-like equatorial domain"/>
    <property type="match status" value="1"/>
</dbReference>
<feature type="transmembrane region" description="Helical" evidence="19">
    <location>
        <begin position="519"/>
        <end position="544"/>
    </location>
</feature>
<dbReference type="PROSITE" id="PS00750">
    <property type="entry name" value="TCP1_1"/>
    <property type="match status" value="1"/>
</dbReference>
<keyword evidence="8" id="KW-0813">Transport</keyword>
<dbReference type="Proteomes" id="UP000789570">
    <property type="component" value="Unassembled WGS sequence"/>
</dbReference>
<evidence type="ECO:0000256" key="14">
    <source>
        <dbReference type="ARBA" id="ARBA00023065"/>
    </source>
</evidence>
<comment type="caution">
    <text evidence="20">The sequence shown here is derived from an EMBL/GenBank/DDBJ whole genome shotgun (WGS) entry which is preliminary data.</text>
</comment>
<dbReference type="GO" id="GO:0005524">
    <property type="term" value="F:ATP binding"/>
    <property type="evidence" value="ECO:0007669"/>
    <property type="project" value="UniProtKB-KW"/>
</dbReference>
<feature type="transmembrane region" description="Helical" evidence="19">
    <location>
        <begin position="550"/>
        <end position="568"/>
    </location>
</feature>
<dbReference type="OrthoDB" id="10248520at2759"/>
<keyword evidence="21" id="KW-1185">Reference proteome</keyword>
<dbReference type="PRINTS" id="PR00304">
    <property type="entry name" value="TCOMPLEXTCP1"/>
</dbReference>
<dbReference type="FunFam" id="3.50.7.10:FF:000010">
    <property type="entry name" value="T-complex protein 1 subunit delta"/>
    <property type="match status" value="1"/>
</dbReference>
<keyword evidence="10 19" id="KW-0812">Transmembrane</keyword>
<dbReference type="CDD" id="cd03338">
    <property type="entry name" value="TCP1_delta"/>
    <property type="match status" value="1"/>
</dbReference>
<proteinExistence type="inferred from homology"/>
<dbReference type="GO" id="GO:0140662">
    <property type="term" value="F:ATP-dependent protein folding chaperone"/>
    <property type="evidence" value="ECO:0007669"/>
    <property type="project" value="InterPro"/>
</dbReference>
<keyword evidence="13 19" id="KW-1133">Transmembrane helix</keyword>
<dbReference type="PROSITE" id="PS00751">
    <property type="entry name" value="TCP1_2"/>
    <property type="match status" value="1"/>
</dbReference>
<dbReference type="InterPro" id="IPR027410">
    <property type="entry name" value="TCP-1-like_intermed_sf"/>
</dbReference>
<evidence type="ECO:0000256" key="4">
    <source>
        <dbReference type="ARBA" id="ARBA00008020"/>
    </source>
</evidence>
<dbReference type="InterPro" id="IPR027409">
    <property type="entry name" value="GroEL-like_apical_dom_sf"/>
</dbReference>
<dbReference type="GO" id="GO:0051082">
    <property type="term" value="F:unfolded protein binding"/>
    <property type="evidence" value="ECO:0007669"/>
    <property type="project" value="InterPro"/>
</dbReference>
<evidence type="ECO:0000256" key="12">
    <source>
        <dbReference type="ARBA" id="ARBA00022840"/>
    </source>
</evidence>
<comment type="function">
    <text evidence="1">Molecular chaperone; assists the folding of proteins upon ATP hydrolysis.</text>
</comment>
<dbReference type="NCBIfam" id="TIGR02342">
    <property type="entry name" value="chap_CCT_delta"/>
    <property type="match status" value="1"/>
</dbReference>
<keyword evidence="12 17" id="KW-0067">ATP-binding</keyword>
<dbReference type="InterPro" id="IPR017998">
    <property type="entry name" value="Chaperone_TCP-1"/>
</dbReference>
<evidence type="ECO:0000256" key="6">
    <source>
        <dbReference type="ARBA" id="ARBA00011531"/>
    </source>
</evidence>
<dbReference type="InterPro" id="IPR054827">
    <property type="entry name" value="thermosome_alpha"/>
</dbReference>
<evidence type="ECO:0000256" key="9">
    <source>
        <dbReference type="ARBA" id="ARBA00022490"/>
    </source>
</evidence>
<dbReference type="InterPro" id="IPR027413">
    <property type="entry name" value="GROEL-like_equatorial_sf"/>
</dbReference>
<keyword evidence="15 19" id="KW-0472">Membrane</keyword>
<evidence type="ECO:0000256" key="1">
    <source>
        <dbReference type="ARBA" id="ARBA00002912"/>
    </source>
</evidence>
<keyword evidence="11 17" id="KW-0547">Nucleotide-binding</keyword>
<evidence type="ECO:0000256" key="13">
    <source>
        <dbReference type="ARBA" id="ARBA00022989"/>
    </source>
</evidence>
<evidence type="ECO:0000256" key="15">
    <source>
        <dbReference type="ARBA" id="ARBA00023136"/>
    </source>
</evidence>
<dbReference type="Pfam" id="PF00118">
    <property type="entry name" value="Cpn60_TCP1"/>
    <property type="match status" value="1"/>
</dbReference>
<accession>A0A9N9ABA2</accession>
<dbReference type="InterPro" id="IPR002194">
    <property type="entry name" value="Chaperonin_TCP-1_CS"/>
</dbReference>
<dbReference type="GO" id="GO:0005254">
    <property type="term" value="F:chloride channel activity"/>
    <property type="evidence" value="ECO:0007669"/>
    <property type="project" value="InterPro"/>
</dbReference>
<comment type="subunit">
    <text evidence="6">Heterooligomeric complex of about 850 to 900 kDa that forms two stacked rings, 12 to 16 nm in diameter.</text>
</comment>
<name>A0A9N9ABA2_9GLOM</name>
<organism evidence="20 21">
    <name type="scientific">Funneliformis caledonium</name>
    <dbReference type="NCBI Taxonomy" id="1117310"/>
    <lineage>
        <taxon>Eukaryota</taxon>
        <taxon>Fungi</taxon>
        <taxon>Fungi incertae sedis</taxon>
        <taxon>Mucoromycota</taxon>
        <taxon>Glomeromycotina</taxon>
        <taxon>Glomeromycetes</taxon>
        <taxon>Glomerales</taxon>
        <taxon>Glomeraceae</taxon>
        <taxon>Funneliformis</taxon>
    </lineage>
</organism>
<sequence>MSNRSFKDKEKPVEVRLSNIIAAKAVGDAIRTSLGPKGMDKMIQTGSGEVVITNDGATILKHMSVLHPAAKMLVDLSAAQDVEAGDGTTSVVVIAGALLGAAEKLLGKGIHPTTIAESFQRAANKSTEFLTEMAIHIDLSDKKSLLNAASTSLNSKIVSQYSGLLAPIAVDAVLRVIDPATATNVDLKDIRIVKKVGGTIDDTELVDGLVLAQNVVKTSGGPTRIEKAKIGLIQFQLSPPKPDMENQIIVNDYRLMDKILKEERQYLLNMCKKIKKAGCNVLLIQKSILRDAVNDLSLHFLSKLKILAVKDIERDEIEFICKSTGCKPIADIDSFTEDKLGYAELVDEVQTSGARVVKVTGVKHIGRTVSILCRGANSLVLEEAERSLHDALCVVRCLVKKKALIVGGGAPEIEVSQRLSEHAKSLKGMEAHCFEAFANALEVIPVTLAENAGLNPINIVTELRNKHALGEKTAGINVRKGTITNMREEHVIQPLLVSTSAIELSAETVKMLLKIDDMVLPSCVPILFFSTLFTTLLAVLYIVFGINITLPESLVGTVAVVVGLLLAFRTNNAYDRYYEGRKLFTSMCTQIRNATRNIWVGVRELDEADRKEKEMNIKLLLAYAVAIKHHLRLEFGTDWFDLTSLLPDGFQLTYFDGNVAQENTVLGAGHDEDPNRSVANRPSSDIPEHSLRVIANRMSPSTYKSLRNSYSRDETTIWFGASEWGSDVDASMSLPLEIIFHVGLYIDKKQHNGSLDGARFGAISGNLNSLVEIFGDLERISDTPIPFAYNIHLKQAVLLYVWVLPFTLVDKVGWAVIPTVFLVAFVLFGVEAIGAEIENPFGFDKNDLPLDGYCDDLKAELEYLQRHIPSVKAIPASQSPR</sequence>
<dbReference type="SUPFAM" id="SSF48592">
    <property type="entry name" value="GroEL equatorial domain-like"/>
    <property type="match status" value="1"/>
</dbReference>
<dbReference type="NCBIfam" id="NF041082">
    <property type="entry name" value="thermosome_alpha"/>
    <property type="match status" value="1"/>
</dbReference>
<dbReference type="NCBIfam" id="NF041083">
    <property type="entry name" value="thermosome_beta"/>
    <property type="match status" value="1"/>
</dbReference>
<dbReference type="GO" id="GO:0005832">
    <property type="term" value="C:chaperonin-containing T-complex"/>
    <property type="evidence" value="ECO:0007669"/>
    <property type="project" value="UniProtKB-ARBA"/>
</dbReference>
<comment type="subcellular location">
    <subcellularLocation>
        <location evidence="3">Cytoplasm</location>
    </subcellularLocation>
    <subcellularLocation>
        <location evidence="2">Membrane</location>
        <topology evidence="2">Multi-pass membrane protein</topology>
    </subcellularLocation>
</comment>
<dbReference type="PROSITE" id="PS00995">
    <property type="entry name" value="TCP1_3"/>
    <property type="match status" value="1"/>
</dbReference>
<dbReference type="InterPro" id="IPR012717">
    <property type="entry name" value="Chap_CCT_delta"/>
</dbReference>
<dbReference type="InterPro" id="IPR002423">
    <property type="entry name" value="Cpn60/GroEL/TCP-1"/>
</dbReference>
<gene>
    <name evidence="20" type="ORF">FCALED_LOCUS4780</name>
</gene>
<dbReference type="GO" id="GO:0016020">
    <property type="term" value="C:membrane"/>
    <property type="evidence" value="ECO:0007669"/>
    <property type="project" value="UniProtKB-SubCell"/>
</dbReference>
<dbReference type="PANTHER" id="PTHR11353">
    <property type="entry name" value="CHAPERONIN"/>
    <property type="match status" value="1"/>
</dbReference>
<evidence type="ECO:0000256" key="11">
    <source>
        <dbReference type="ARBA" id="ARBA00022741"/>
    </source>
</evidence>
<dbReference type="Gene3D" id="3.50.7.10">
    <property type="entry name" value="GroEL"/>
    <property type="match status" value="1"/>
</dbReference>
<evidence type="ECO:0000313" key="20">
    <source>
        <dbReference type="EMBL" id="CAG8522649.1"/>
    </source>
</evidence>
<dbReference type="InterPro" id="IPR053374">
    <property type="entry name" value="TCP-1_chaperonin"/>
</dbReference>
<evidence type="ECO:0000256" key="5">
    <source>
        <dbReference type="ARBA" id="ARBA00011381"/>
    </source>
</evidence>
<dbReference type="EMBL" id="CAJVPQ010000952">
    <property type="protein sequence ID" value="CAG8522649.1"/>
    <property type="molecule type" value="Genomic_DNA"/>
</dbReference>
<evidence type="ECO:0000256" key="8">
    <source>
        <dbReference type="ARBA" id="ARBA00022448"/>
    </source>
</evidence>
<dbReference type="InterPro" id="IPR044669">
    <property type="entry name" value="YneE/VCCN1/2-like"/>
</dbReference>
<evidence type="ECO:0000256" key="7">
    <source>
        <dbReference type="ARBA" id="ARBA00016107"/>
    </source>
</evidence>
<protein>
    <recommendedName>
        <fullName evidence="7 18">T-complex protein 1 subunit delta</fullName>
    </recommendedName>
</protein>
<evidence type="ECO:0000256" key="17">
    <source>
        <dbReference type="RuleBase" id="RU004187"/>
    </source>
</evidence>
<reference evidence="20" key="1">
    <citation type="submission" date="2021-06" db="EMBL/GenBank/DDBJ databases">
        <authorList>
            <person name="Kallberg Y."/>
            <person name="Tangrot J."/>
            <person name="Rosling A."/>
        </authorList>
    </citation>
    <scope>NUCLEOTIDE SEQUENCE</scope>
    <source>
        <strain evidence="20">UK204</strain>
    </source>
</reference>
<dbReference type="AlphaFoldDB" id="A0A9N9ABA2"/>
<dbReference type="GO" id="GO:0016887">
    <property type="term" value="F:ATP hydrolysis activity"/>
    <property type="evidence" value="ECO:0007669"/>
    <property type="project" value="InterPro"/>
</dbReference>
<keyword evidence="9" id="KW-0963">Cytoplasm</keyword>
<comment type="subunit">
    <text evidence="5">Component of the T-complex protein 1 (TCP1) complex.</text>
</comment>
<keyword evidence="16 17" id="KW-0143">Chaperone</keyword>
<evidence type="ECO:0000256" key="16">
    <source>
        <dbReference type="ARBA" id="ARBA00023186"/>
    </source>
</evidence>
<evidence type="ECO:0000256" key="2">
    <source>
        <dbReference type="ARBA" id="ARBA00004141"/>
    </source>
</evidence>
<comment type="similarity">
    <text evidence="4 17">Belongs to the TCP-1 chaperonin family.</text>
</comment>
<dbReference type="Gene3D" id="3.30.260.10">
    <property type="entry name" value="TCP-1-like chaperonin intermediate domain"/>
    <property type="match status" value="1"/>
</dbReference>
<evidence type="ECO:0000256" key="3">
    <source>
        <dbReference type="ARBA" id="ARBA00004496"/>
    </source>
</evidence>
<dbReference type="Pfam" id="PF25539">
    <property type="entry name" value="Bestrophin_2"/>
    <property type="match status" value="1"/>
</dbReference>
<feature type="transmembrane region" description="Helical" evidence="19">
    <location>
        <begin position="812"/>
        <end position="830"/>
    </location>
</feature>
<evidence type="ECO:0000313" key="21">
    <source>
        <dbReference type="Proteomes" id="UP000789570"/>
    </source>
</evidence>
<dbReference type="SUPFAM" id="SSF52029">
    <property type="entry name" value="GroEL apical domain-like"/>
    <property type="match status" value="1"/>
</dbReference>
<evidence type="ECO:0000256" key="10">
    <source>
        <dbReference type="ARBA" id="ARBA00022692"/>
    </source>
</evidence>
<evidence type="ECO:0000256" key="18">
    <source>
        <dbReference type="RuleBase" id="RU004192"/>
    </source>
</evidence>
<dbReference type="SUPFAM" id="SSF54849">
    <property type="entry name" value="GroEL-intermediate domain like"/>
    <property type="match status" value="1"/>
</dbReference>